<dbReference type="Proteomes" id="UP000019373">
    <property type="component" value="Unassembled WGS sequence"/>
</dbReference>
<dbReference type="EMBL" id="KE721082">
    <property type="protein sequence ID" value="ERF72579.1"/>
    <property type="molecule type" value="Genomic_DNA"/>
</dbReference>
<dbReference type="RefSeq" id="XP_007801811.1">
    <property type="nucleotide sequence ID" value="XM_007803620.1"/>
</dbReference>
<protein>
    <submittedName>
        <fullName evidence="2">Uncharacterized protein</fullName>
    </submittedName>
</protein>
<evidence type="ECO:0000313" key="2">
    <source>
        <dbReference type="EMBL" id="ERF72579.1"/>
    </source>
</evidence>
<feature type="region of interest" description="Disordered" evidence="1">
    <location>
        <begin position="655"/>
        <end position="688"/>
    </location>
</feature>
<evidence type="ECO:0000256" key="1">
    <source>
        <dbReference type="SAM" id="MobiDB-lite"/>
    </source>
</evidence>
<feature type="region of interest" description="Disordered" evidence="1">
    <location>
        <begin position="241"/>
        <end position="550"/>
    </location>
</feature>
<dbReference type="OrthoDB" id="10528309at2759"/>
<dbReference type="AlphaFoldDB" id="U1HTI6"/>
<feature type="compositionally biased region" description="Low complexity" evidence="1">
    <location>
        <begin position="531"/>
        <end position="545"/>
    </location>
</feature>
<keyword evidence="3" id="KW-1185">Reference proteome</keyword>
<gene>
    <name evidence="2" type="ORF">EPUS_02861</name>
</gene>
<feature type="compositionally biased region" description="Basic and acidic residues" evidence="1">
    <location>
        <begin position="102"/>
        <end position="115"/>
    </location>
</feature>
<name>U1HTI6_ENDPU</name>
<organism evidence="2 3">
    <name type="scientific">Endocarpon pusillum (strain Z07020 / HMAS-L-300199)</name>
    <name type="common">Lichen-forming fungus</name>
    <dbReference type="NCBI Taxonomy" id="1263415"/>
    <lineage>
        <taxon>Eukaryota</taxon>
        <taxon>Fungi</taxon>
        <taxon>Dikarya</taxon>
        <taxon>Ascomycota</taxon>
        <taxon>Pezizomycotina</taxon>
        <taxon>Eurotiomycetes</taxon>
        <taxon>Chaetothyriomycetidae</taxon>
        <taxon>Verrucariales</taxon>
        <taxon>Verrucariaceae</taxon>
        <taxon>Endocarpon</taxon>
    </lineage>
</organism>
<sequence length="688" mass="71385">MSLNTQEVFRGSGVNPTQPPASQPPASQPPASQPPASQPPASQPASPRITTSRITTSRITTSNSHRHQPGATLDPRSVFFASLSSPRGSGSTPSDSRHSHRHSEPPPEHSTHSSREPGASSRKRDADRTQEHPARGDKAQKTLGMLVPSSSQLPRASEGTPLPHANRAGAGQPNGGAGFFQSDTALGSAQLHRESGAFQPGGGLATVQSSGRRAAQASGWVESAQHTGALANVQRPRMFSIRHSGGGLAAAQPERRSENAQPGGRFGAAQHGRGVETIQSHPGFEAFASPSAGLTYVQSGAGRGIPPPRPPPGSPPPFRGGPGNTQSGRGFGDPQPPTGVPQTMQLARGYGVYLPPLVPGAPLSEAGTGGSPSRRASTAEEFPSGRRSGANRVSGTPENNLTRTQLEAGPLPGLEPFQTAGGRSQAVPYTNRQAVRLPRATGEVPTSRPVNRTASPSPNMTSGAATSQPATSGASPSQNNTRGVDTPQPGTSEASPPRRTGRSAATPPNAPGGTALSQPASQGASPSHTVARGAATPQQTAGAAAKSQAVTGATLANAEIVGIIEGYLFKMDKFLESAMPTPEALQQSRCLRQAVKGVREVRAKLEQKYEQSLTREARRIEIKLEIDDVKKLDQAARNEEKEACRKAEEARARREAAAAEAIRLEREHNAIGDSSSREGTPEAGPPGP</sequence>
<feature type="compositionally biased region" description="Low complexity" evidence="1">
    <location>
        <begin position="504"/>
        <end position="515"/>
    </location>
</feature>
<feature type="compositionally biased region" description="Polar residues" evidence="1">
    <location>
        <begin position="448"/>
        <end position="494"/>
    </location>
</feature>
<feature type="compositionally biased region" description="Polar residues" evidence="1">
    <location>
        <begin position="516"/>
        <end position="528"/>
    </location>
</feature>
<proteinExistence type="predicted"/>
<feature type="compositionally biased region" description="Basic and acidic residues" evidence="1">
    <location>
        <begin position="655"/>
        <end position="680"/>
    </location>
</feature>
<accession>U1HTI6</accession>
<feature type="compositionally biased region" description="Pro residues" evidence="1">
    <location>
        <begin position="17"/>
        <end position="42"/>
    </location>
</feature>
<dbReference type="HOGENOM" id="CLU_400096_0_0_1"/>
<feature type="compositionally biased region" description="Polar residues" evidence="1">
    <location>
        <begin position="391"/>
        <end position="405"/>
    </location>
</feature>
<feature type="compositionally biased region" description="Pro residues" evidence="1">
    <location>
        <begin position="305"/>
        <end position="319"/>
    </location>
</feature>
<evidence type="ECO:0000313" key="3">
    <source>
        <dbReference type="Proteomes" id="UP000019373"/>
    </source>
</evidence>
<feature type="region of interest" description="Disordered" evidence="1">
    <location>
        <begin position="1"/>
        <end position="219"/>
    </location>
</feature>
<feature type="compositionally biased region" description="Low complexity" evidence="1">
    <location>
        <begin position="43"/>
        <end position="62"/>
    </location>
</feature>
<dbReference type="GeneID" id="19237910"/>
<reference evidence="3" key="1">
    <citation type="journal article" date="2014" name="BMC Genomics">
        <title>Genome characteristics reveal the impact of lichenization on lichen-forming fungus Endocarpon pusillum Hedwig (Verrucariales, Ascomycota).</title>
        <authorList>
            <person name="Wang Y.-Y."/>
            <person name="Liu B."/>
            <person name="Zhang X.-Y."/>
            <person name="Zhou Q.-M."/>
            <person name="Zhang T."/>
            <person name="Li H."/>
            <person name="Yu Y.-F."/>
            <person name="Zhang X.-L."/>
            <person name="Hao X.-Y."/>
            <person name="Wang M."/>
            <person name="Wang L."/>
            <person name="Wei J.-C."/>
        </authorList>
    </citation>
    <scope>NUCLEOTIDE SEQUENCE [LARGE SCALE GENOMIC DNA]</scope>
    <source>
        <strain evidence="3">Z07020 / HMAS-L-300199</strain>
    </source>
</reference>
<dbReference type="OMA" id="CHRSTAL"/>
<feature type="compositionally biased region" description="Basic and acidic residues" evidence="1">
    <location>
        <begin position="122"/>
        <end position="140"/>
    </location>
</feature>